<sequence length="492" mass="55346">MGKYCLHFKHSLKELVNTKNGRDAKTQCKEYGVNRYVFLAIALYGMLTLGRFMWAYPSFYEMFIKSGAYEWLCEEGMPRKAVEGASGQITCELRDMAINAVLLTVTGSTFIGSIFASAANVALGAKMSSMIGATSMFIGIITLGFSSSSFRMYIPGAVMVGLGMDFIVFPSFNAAMLFPNRKLFITSLLTSTVSAGMFIPILMKYMVWELDFKFSYMMLTYAVMTAGVLFMLFMLYYPPRRFYEQCEIDNAYQLSIMESQLESPCRHGTSRRVAWEDVSSRGSRRQSIRDRFLSIFGVTNAKFDLLKKSFLSWHFALVALIFMIITIASTYYIIITSRLYNQGERLYLSIGIASSFGVAMLASPFMDKLGTISIMWYEVVCLMMSMTLVVLPHHCTKILSILGYSLFTAYSNGQIWLFVVETFDPEINTLILGTLNALAGLVTFSASAVFQALLASFGWITQILIFVDVLVGLQLVLVATLHYLKRKVHKIE</sequence>
<dbReference type="InterPro" id="IPR052599">
    <property type="entry name" value="SLC43A_AATransporter"/>
</dbReference>
<accession>A0A976MD90</accession>
<reference evidence="9" key="1">
    <citation type="submission" date="2022-07" db="EMBL/GenBank/DDBJ databases">
        <title>Evaluation of T. orientalis genome assembly methods using nanopore sequencing and analysis of variation between genomes.</title>
        <authorList>
            <person name="Yam J."/>
            <person name="Micallef M.L."/>
            <person name="Liu M."/>
            <person name="Djordjevic S.P."/>
            <person name="Bogema D.R."/>
            <person name="Jenkins C."/>
        </authorList>
    </citation>
    <scope>NUCLEOTIDE SEQUENCE</scope>
    <source>
        <strain evidence="9">Goon Nure</strain>
    </source>
</reference>
<comment type="similarity">
    <text evidence="2">Belongs to the SLC43A transporter (TC 2.A.1.44) family.</text>
</comment>
<proteinExistence type="inferred from homology"/>
<comment type="subcellular location">
    <subcellularLocation>
        <location evidence="1">Membrane</location>
        <topology evidence="1">Multi-pass membrane protein</topology>
    </subcellularLocation>
</comment>
<feature type="transmembrane region" description="Helical" evidence="8">
    <location>
        <begin position="152"/>
        <end position="172"/>
    </location>
</feature>
<feature type="transmembrane region" description="Helical" evidence="8">
    <location>
        <begin position="398"/>
        <end position="418"/>
    </location>
</feature>
<evidence type="ECO:0000313" key="10">
    <source>
        <dbReference type="Proteomes" id="UP000244811"/>
    </source>
</evidence>
<feature type="transmembrane region" description="Helical" evidence="8">
    <location>
        <begin position="310"/>
        <end position="334"/>
    </location>
</feature>
<feature type="transmembrane region" description="Helical" evidence="8">
    <location>
        <begin position="374"/>
        <end position="392"/>
    </location>
</feature>
<evidence type="ECO:0000256" key="4">
    <source>
        <dbReference type="ARBA" id="ARBA00022692"/>
    </source>
</evidence>
<dbReference type="EMBL" id="CP056071">
    <property type="protein sequence ID" value="UKK02191.2"/>
    <property type="molecule type" value="Genomic_DNA"/>
</dbReference>
<dbReference type="GO" id="GO:0006865">
    <property type="term" value="P:amino acid transport"/>
    <property type="evidence" value="ECO:0007669"/>
    <property type="project" value="UniProtKB-KW"/>
</dbReference>
<evidence type="ECO:0000256" key="7">
    <source>
        <dbReference type="ARBA" id="ARBA00023136"/>
    </source>
</evidence>
<evidence type="ECO:0000256" key="8">
    <source>
        <dbReference type="SAM" id="Phobius"/>
    </source>
</evidence>
<dbReference type="GO" id="GO:0016020">
    <property type="term" value="C:membrane"/>
    <property type="evidence" value="ECO:0007669"/>
    <property type="project" value="UniProtKB-SubCell"/>
</dbReference>
<dbReference type="Proteomes" id="UP000244811">
    <property type="component" value="Chromosome 2"/>
</dbReference>
<keyword evidence="5" id="KW-0029">Amino-acid transport</keyword>
<evidence type="ECO:0000313" key="9">
    <source>
        <dbReference type="EMBL" id="UKK02191.2"/>
    </source>
</evidence>
<dbReference type="InterPro" id="IPR036259">
    <property type="entry name" value="MFS_trans_sf"/>
</dbReference>
<organism evidence="9 10">
    <name type="scientific">Theileria orientalis</name>
    <dbReference type="NCBI Taxonomy" id="68886"/>
    <lineage>
        <taxon>Eukaryota</taxon>
        <taxon>Sar</taxon>
        <taxon>Alveolata</taxon>
        <taxon>Apicomplexa</taxon>
        <taxon>Aconoidasida</taxon>
        <taxon>Piroplasmida</taxon>
        <taxon>Theileriidae</taxon>
        <taxon>Theileria</taxon>
    </lineage>
</organism>
<evidence type="ECO:0000256" key="3">
    <source>
        <dbReference type="ARBA" id="ARBA00022448"/>
    </source>
</evidence>
<evidence type="ECO:0000256" key="5">
    <source>
        <dbReference type="ARBA" id="ARBA00022970"/>
    </source>
</evidence>
<feature type="transmembrane region" description="Helical" evidence="8">
    <location>
        <begin position="128"/>
        <end position="146"/>
    </location>
</feature>
<evidence type="ECO:0000256" key="2">
    <source>
        <dbReference type="ARBA" id="ARBA00006595"/>
    </source>
</evidence>
<dbReference type="Gene3D" id="1.20.1250.20">
    <property type="entry name" value="MFS general substrate transporter like domains"/>
    <property type="match status" value="1"/>
</dbReference>
<keyword evidence="6 8" id="KW-1133">Transmembrane helix</keyword>
<protein>
    <submittedName>
        <fullName evidence="9">Major facilitator superfamily MFS-1 protein</fullName>
    </submittedName>
</protein>
<feature type="transmembrane region" description="Helical" evidence="8">
    <location>
        <begin position="36"/>
        <end position="56"/>
    </location>
</feature>
<dbReference type="PANTHER" id="PTHR20772">
    <property type="entry name" value="PROTEIN FMP42"/>
    <property type="match status" value="1"/>
</dbReference>
<keyword evidence="7 8" id="KW-0472">Membrane</keyword>
<dbReference type="AlphaFoldDB" id="A0A976MD90"/>
<keyword evidence="3" id="KW-0813">Transport</keyword>
<evidence type="ECO:0000256" key="6">
    <source>
        <dbReference type="ARBA" id="ARBA00022989"/>
    </source>
</evidence>
<gene>
    <name evidence="9" type="ORF">MACK_001546</name>
</gene>
<dbReference type="SUPFAM" id="SSF103473">
    <property type="entry name" value="MFS general substrate transporter"/>
    <property type="match status" value="1"/>
</dbReference>
<evidence type="ECO:0000256" key="1">
    <source>
        <dbReference type="ARBA" id="ARBA00004141"/>
    </source>
</evidence>
<keyword evidence="4 8" id="KW-0812">Transmembrane</keyword>
<feature type="transmembrane region" description="Helical" evidence="8">
    <location>
        <begin position="430"/>
        <end position="453"/>
    </location>
</feature>
<feature type="transmembrane region" description="Helical" evidence="8">
    <location>
        <begin position="459"/>
        <end position="484"/>
    </location>
</feature>
<feature type="transmembrane region" description="Helical" evidence="8">
    <location>
        <begin position="96"/>
        <end position="116"/>
    </location>
</feature>
<feature type="transmembrane region" description="Helical" evidence="8">
    <location>
        <begin position="184"/>
        <end position="208"/>
    </location>
</feature>
<name>A0A976MD90_THEOR</name>
<dbReference type="PANTHER" id="PTHR20772:SF2">
    <property type="entry name" value="PROTEIN FMP42"/>
    <property type="match status" value="1"/>
</dbReference>
<feature type="transmembrane region" description="Helical" evidence="8">
    <location>
        <begin position="346"/>
        <end position="362"/>
    </location>
</feature>
<feature type="transmembrane region" description="Helical" evidence="8">
    <location>
        <begin position="214"/>
        <end position="237"/>
    </location>
</feature>